<proteinExistence type="predicted"/>
<evidence type="ECO:0000313" key="1">
    <source>
        <dbReference type="EMBL" id="MPC59042.1"/>
    </source>
</evidence>
<reference evidence="1 2" key="1">
    <citation type="submission" date="2019-05" db="EMBL/GenBank/DDBJ databases">
        <title>Another draft genome of Portunus trituberculatus and its Hox gene families provides insights of decapod evolution.</title>
        <authorList>
            <person name="Jeong J.-H."/>
            <person name="Song I."/>
            <person name="Kim S."/>
            <person name="Choi T."/>
            <person name="Kim D."/>
            <person name="Ryu S."/>
            <person name="Kim W."/>
        </authorList>
    </citation>
    <scope>NUCLEOTIDE SEQUENCE [LARGE SCALE GENOMIC DNA]</scope>
    <source>
        <tissue evidence="1">Muscle</tissue>
    </source>
</reference>
<keyword evidence="2" id="KW-1185">Reference proteome</keyword>
<protein>
    <submittedName>
        <fullName evidence="1">Uncharacterized protein</fullName>
    </submittedName>
</protein>
<gene>
    <name evidence="1" type="ORF">E2C01_053057</name>
</gene>
<dbReference type="Proteomes" id="UP000324222">
    <property type="component" value="Unassembled WGS sequence"/>
</dbReference>
<name>A0A5B7GJB4_PORTR</name>
<dbReference type="AlphaFoldDB" id="A0A5B7GJB4"/>
<evidence type="ECO:0000313" key="2">
    <source>
        <dbReference type="Proteomes" id="UP000324222"/>
    </source>
</evidence>
<organism evidence="1 2">
    <name type="scientific">Portunus trituberculatus</name>
    <name type="common">Swimming crab</name>
    <name type="synonym">Neptunus trituberculatus</name>
    <dbReference type="NCBI Taxonomy" id="210409"/>
    <lineage>
        <taxon>Eukaryota</taxon>
        <taxon>Metazoa</taxon>
        <taxon>Ecdysozoa</taxon>
        <taxon>Arthropoda</taxon>
        <taxon>Crustacea</taxon>
        <taxon>Multicrustacea</taxon>
        <taxon>Malacostraca</taxon>
        <taxon>Eumalacostraca</taxon>
        <taxon>Eucarida</taxon>
        <taxon>Decapoda</taxon>
        <taxon>Pleocyemata</taxon>
        <taxon>Brachyura</taxon>
        <taxon>Eubrachyura</taxon>
        <taxon>Portunoidea</taxon>
        <taxon>Portunidae</taxon>
        <taxon>Portuninae</taxon>
        <taxon>Portunus</taxon>
    </lineage>
</organism>
<accession>A0A5B7GJB4</accession>
<comment type="caution">
    <text evidence="1">The sequence shown here is derived from an EMBL/GenBank/DDBJ whole genome shotgun (WGS) entry which is preliminary data.</text>
</comment>
<sequence length="65" mass="7131">MVEKSGNVDEVCEWMHEVGDRATGAVPRLAAERLSIKVLCKAEPDLSAPVVTRLAREPPLTCRQT</sequence>
<dbReference type="EMBL" id="VSRR010016200">
    <property type="protein sequence ID" value="MPC59042.1"/>
    <property type="molecule type" value="Genomic_DNA"/>
</dbReference>